<dbReference type="Proteomes" id="UP001165042">
    <property type="component" value="Unassembled WGS sequence"/>
</dbReference>
<feature type="compositionally biased region" description="Polar residues" evidence="1">
    <location>
        <begin position="16"/>
        <end position="45"/>
    </location>
</feature>
<dbReference type="AlphaFoldDB" id="A0A9W6QR79"/>
<name>A0A9W6QR79_9PSEU</name>
<feature type="region of interest" description="Disordered" evidence="1">
    <location>
        <begin position="1"/>
        <end position="81"/>
    </location>
</feature>
<sequence>MEATEGRARPLRSHILGTTNVVPAPDSTGTRTSAKSKVARSQASGRTAPIGSGAGASQWVPSKGLSPETEPDRSNSHLGET</sequence>
<dbReference type="EMBL" id="BSSD01000006">
    <property type="protein sequence ID" value="GLW93179.1"/>
    <property type="molecule type" value="Genomic_DNA"/>
</dbReference>
<evidence type="ECO:0000313" key="2">
    <source>
        <dbReference type="EMBL" id="GLW93179.1"/>
    </source>
</evidence>
<accession>A0A9W6QR79</accession>
<keyword evidence="3" id="KW-1185">Reference proteome</keyword>
<proteinExistence type="predicted"/>
<feature type="compositionally biased region" description="Basic and acidic residues" evidence="1">
    <location>
        <begin position="70"/>
        <end position="81"/>
    </location>
</feature>
<gene>
    <name evidence="2" type="ORF">Aglo03_39950</name>
</gene>
<evidence type="ECO:0000256" key="1">
    <source>
        <dbReference type="SAM" id="MobiDB-lite"/>
    </source>
</evidence>
<reference evidence="2" key="1">
    <citation type="submission" date="2023-02" db="EMBL/GenBank/DDBJ databases">
        <title>Actinokineospora globicatena NBRC 15670.</title>
        <authorList>
            <person name="Ichikawa N."/>
            <person name="Sato H."/>
            <person name="Tonouchi N."/>
        </authorList>
    </citation>
    <scope>NUCLEOTIDE SEQUENCE</scope>
    <source>
        <strain evidence="2">NBRC 15670</strain>
    </source>
</reference>
<organism evidence="2 3">
    <name type="scientific">Actinokineospora globicatena</name>
    <dbReference type="NCBI Taxonomy" id="103729"/>
    <lineage>
        <taxon>Bacteria</taxon>
        <taxon>Bacillati</taxon>
        <taxon>Actinomycetota</taxon>
        <taxon>Actinomycetes</taxon>
        <taxon>Pseudonocardiales</taxon>
        <taxon>Pseudonocardiaceae</taxon>
        <taxon>Actinokineospora</taxon>
    </lineage>
</organism>
<comment type="caution">
    <text evidence="2">The sequence shown here is derived from an EMBL/GenBank/DDBJ whole genome shotgun (WGS) entry which is preliminary data.</text>
</comment>
<protein>
    <submittedName>
        <fullName evidence="2">Uncharacterized protein</fullName>
    </submittedName>
</protein>
<evidence type="ECO:0000313" key="3">
    <source>
        <dbReference type="Proteomes" id="UP001165042"/>
    </source>
</evidence>